<dbReference type="GO" id="GO:0005524">
    <property type="term" value="F:ATP binding"/>
    <property type="evidence" value="ECO:0007669"/>
    <property type="project" value="UniProtKB-KW"/>
</dbReference>
<dbReference type="InterPro" id="IPR041664">
    <property type="entry name" value="AAA_16"/>
</dbReference>
<feature type="region of interest" description="Disordered" evidence="1">
    <location>
        <begin position="84"/>
        <end position="244"/>
    </location>
</feature>
<keyword evidence="3" id="KW-0067">ATP-binding</keyword>
<feature type="compositionally biased region" description="Basic residues" evidence="1">
    <location>
        <begin position="165"/>
        <end position="174"/>
    </location>
</feature>
<evidence type="ECO:0000313" key="3">
    <source>
        <dbReference type="EMBL" id="NGM13162.1"/>
    </source>
</evidence>
<protein>
    <submittedName>
        <fullName evidence="3">ATP-binding protein</fullName>
    </submittedName>
</protein>
<keyword evidence="3" id="KW-0547">Nucleotide-binding</keyword>
<dbReference type="InterPro" id="IPR027417">
    <property type="entry name" value="P-loop_NTPase"/>
</dbReference>
<dbReference type="EMBL" id="SAIY01000003">
    <property type="protein sequence ID" value="NGM13162.1"/>
    <property type="molecule type" value="Genomic_DNA"/>
</dbReference>
<accession>A0A6M1KZK2</accession>
<keyword evidence="4" id="KW-1185">Reference proteome</keyword>
<evidence type="ECO:0000313" key="4">
    <source>
        <dbReference type="Proteomes" id="UP000478148"/>
    </source>
</evidence>
<dbReference type="SUPFAM" id="SSF52540">
    <property type="entry name" value="P-loop containing nucleoside triphosphate hydrolases"/>
    <property type="match status" value="1"/>
</dbReference>
<feature type="compositionally biased region" description="Basic residues" evidence="1">
    <location>
        <begin position="117"/>
        <end position="148"/>
    </location>
</feature>
<feature type="domain" description="Orc1-like AAA ATPase" evidence="2">
    <location>
        <begin position="12"/>
        <end position="120"/>
    </location>
</feature>
<evidence type="ECO:0000256" key="1">
    <source>
        <dbReference type="SAM" id="MobiDB-lite"/>
    </source>
</evidence>
<dbReference type="Pfam" id="PF13191">
    <property type="entry name" value="AAA_16"/>
    <property type="match status" value="1"/>
</dbReference>
<comment type="caution">
    <text evidence="3">The sequence shown here is derived from an EMBL/GenBank/DDBJ whole genome shotgun (WGS) entry which is preliminary data.</text>
</comment>
<dbReference type="Proteomes" id="UP000478148">
    <property type="component" value="Unassembled WGS sequence"/>
</dbReference>
<gene>
    <name evidence="3" type="ORF">ENC19_11045</name>
</gene>
<dbReference type="AlphaFoldDB" id="A0A6M1KZK2"/>
<reference evidence="3 4" key="1">
    <citation type="submission" date="2020-02" db="EMBL/GenBank/DDBJ databases">
        <title>Draft Genome Sequence of Verrucosispora sp. Strain CWR15, Isolated from Gulf of Mexico Sponge.</title>
        <authorList>
            <person name="Kennedy S.J."/>
            <person name="Cella E."/>
            <person name="Azarian T."/>
            <person name="Baker B.J."/>
            <person name="Shaw L.N."/>
        </authorList>
    </citation>
    <scope>NUCLEOTIDE SEQUENCE [LARGE SCALE GENOMIC DNA]</scope>
    <source>
        <strain evidence="3 4">CWR15</strain>
    </source>
</reference>
<feature type="region of interest" description="Disordered" evidence="1">
    <location>
        <begin position="268"/>
        <end position="294"/>
    </location>
</feature>
<proteinExistence type="predicted"/>
<organism evidence="3 4">
    <name type="scientific">Verrucosispora sioxanthis</name>
    <dbReference type="NCBI Taxonomy" id="2499994"/>
    <lineage>
        <taxon>Bacteria</taxon>
        <taxon>Bacillati</taxon>
        <taxon>Actinomycetota</taxon>
        <taxon>Actinomycetes</taxon>
        <taxon>Micromonosporales</taxon>
        <taxon>Micromonosporaceae</taxon>
        <taxon>Micromonospora</taxon>
    </lineage>
</organism>
<sequence length="294" mass="31251">MVNASTVQIDVLRGRQAECREIRRLLAASAGGALLLHGEPGSGRSTLLAYAHRHGRDRRLLAATGLPDEATLPYAGFAAAARSGARRRGRAARTAPAGAGPGDGRRRLSRPGPARALPRRARSAHRGRSRRSAAVHHGRPRRGRRSHRPVADPGGPTPAAPARRPAARRRQRQRGGRDTPPPAVAARRTGQSRPAGRSPPGVATTGPGAGRAERPRRRERAGPRRLADSLTPGQWQGAEPLPAAVPADGDLGQAYRGLLCLPGDTAARAAAGRARRHRPNPTRARPTRLTSWIR</sequence>
<evidence type="ECO:0000259" key="2">
    <source>
        <dbReference type="Pfam" id="PF13191"/>
    </source>
</evidence>
<name>A0A6M1KZK2_9ACTN</name>
<dbReference type="RefSeq" id="WP_164447087.1">
    <property type="nucleotide sequence ID" value="NZ_SAIY01000003.1"/>
</dbReference>